<evidence type="ECO:0000259" key="1">
    <source>
        <dbReference type="Pfam" id="PF13358"/>
    </source>
</evidence>
<dbReference type="Ensembl" id="ENSOMYT00000163844.1">
    <property type="protein sequence ID" value="ENSOMYP00000139281.1"/>
    <property type="gene ID" value="ENSOMYG00000057486.1"/>
</dbReference>
<organism evidence="2 3">
    <name type="scientific">Oncorhynchus mykiss</name>
    <name type="common">Rainbow trout</name>
    <name type="synonym">Salmo gairdneri</name>
    <dbReference type="NCBI Taxonomy" id="8022"/>
    <lineage>
        <taxon>Eukaryota</taxon>
        <taxon>Metazoa</taxon>
        <taxon>Chordata</taxon>
        <taxon>Craniata</taxon>
        <taxon>Vertebrata</taxon>
        <taxon>Euteleostomi</taxon>
        <taxon>Actinopterygii</taxon>
        <taxon>Neopterygii</taxon>
        <taxon>Teleostei</taxon>
        <taxon>Protacanthopterygii</taxon>
        <taxon>Salmoniformes</taxon>
        <taxon>Salmonidae</taxon>
        <taxon>Salmoninae</taxon>
        <taxon>Oncorhynchus</taxon>
    </lineage>
</organism>
<dbReference type="PANTHER" id="PTHR47326">
    <property type="entry name" value="TRANSPOSABLE ELEMENT TC3 TRANSPOSASE-LIKE PROTEIN"/>
    <property type="match status" value="1"/>
</dbReference>
<dbReference type="Gene3D" id="3.30.420.10">
    <property type="entry name" value="Ribonuclease H-like superfamily/Ribonuclease H"/>
    <property type="match status" value="1"/>
</dbReference>
<evidence type="ECO:0000313" key="2">
    <source>
        <dbReference type="Ensembl" id="ENSOMYP00000139281.1"/>
    </source>
</evidence>
<reference evidence="2" key="2">
    <citation type="submission" date="2025-08" db="UniProtKB">
        <authorList>
            <consortium name="Ensembl"/>
        </authorList>
    </citation>
    <scope>IDENTIFICATION</scope>
</reference>
<dbReference type="InterPro" id="IPR038717">
    <property type="entry name" value="Tc1-like_DDE_dom"/>
</dbReference>
<reference evidence="2" key="1">
    <citation type="submission" date="2020-07" db="EMBL/GenBank/DDBJ databases">
        <title>A long reads based de novo assembly of the rainbow trout Arlee double haploid line genome.</title>
        <authorList>
            <person name="Gao G."/>
            <person name="Palti Y."/>
        </authorList>
    </citation>
    <scope>NUCLEOTIDE SEQUENCE [LARGE SCALE GENOMIC DNA]</scope>
</reference>
<sequence>MGTNPPSLDQTGLAKSAPFCLTRSDGRTRVYRRRNESYNKAGTLERWRVWSGLDRWRVCHGLERWRVCHGLGRWRVCHGLGRWRVCHGLGRWRVCHGLGRWRVCHGLERWRVCHGLGQWRVCHGLGRWRVCHGLGRWRVCHGLERWRVCHGLERWRVCHGLGRWRVCHGLGRWRVCHGLGRWRVCHGLERWRVCHGLGRWRVCHGLGRWRVCHGLGRWRVCHGLGRWRVCHGLGRWRVCHGGGSVTVWGGVSQRHWTELVDIAGNLNAVRYREDILLPHVVPFLQAHPDMTFQHDNATSHTARSVRVFLQDRNVSVLRWPAKSPDLNPIEHVWDLLDRRVRARAIPPTNVRELAGALVKEWGNISQQELTNLLQSMRRRCTAILNVAGGHQILTVNFDFDPTLCSGTHYSLYVSHMSVELVQFMFQLLNLVMFIHI</sequence>
<dbReference type="Proteomes" id="UP000694395">
    <property type="component" value="Chromosome 31"/>
</dbReference>
<name>A0A8K9XYC6_ONCMY</name>
<dbReference type="Pfam" id="PF13358">
    <property type="entry name" value="DDE_3"/>
    <property type="match status" value="1"/>
</dbReference>
<protein>
    <recommendedName>
        <fullName evidence="1">Tc1-like transposase DDE domain-containing protein</fullName>
    </recommendedName>
</protein>
<proteinExistence type="predicted"/>
<accession>A0A8K9XYC6</accession>
<keyword evidence="3" id="KW-1185">Reference proteome</keyword>
<dbReference type="PANTHER" id="PTHR47326:SF1">
    <property type="entry name" value="HTH PSQ-TYPE DOMAIN-CONTAINING PROTEIN"/>
    <property type="match status" value="1"/>
</dbReference>
<dbReference type="GO" id="GO:0003676">
    <property type="term" value="F:nucleic acid binding"/>
    <property type="evidence" value="ECO:0007669"/>
    <property type="project" value="InterPro"/>
</dbReference>
<dbReference type="InterPro" id="IPR036397">
    <property type="entry name" value="RNaseH_sf"/>
</dbReference>
<dbReference type="AlphaFoldDB" id="A0A8K9XYC6"/>
<feature type="domain" description="Tc1-like transposase DDE" evidence="1">
    <location>
        <begin position="242"/>
        <end position="344"/>
    </location>
</feature>
<reference evidence="2" key="3">
    <citation type="submission" date="2025-09" db="UniProtKB">
        <authorList>
            <consortium name="Ensembl"/>
        </authorList>
    </citation>
    <scope>IDENTIFICATION</scope>
</reference>
<dbReference type="GeneTree" id="ENSGT00940000166084"/>
<evidence type="ECO:0000313" key="3">
    <source>
        <dbReference type="Proteomes" id="UP000694395"/>
    </source>
</evidence>